<feature type="transmembrane region" description="Helical" evidence="4">
    <location>
        <begin position="44"/>
        <end position="63"/>
    </location>
</feature>
<gene>
    <name evidence="7" type="ORF">A2720_02595</name>
</gene>
<evidence type="ECO:0000256" key="4">
    <source>
        <dbReference type="SAM" id="Phobius"/>
    </source>
</evidence>
<dbReference type="PANTHER" id="PTHR43024">
    <property type="entry name" value="UDP-N-ACETYLMURAMOYL-TRIPEPTIDE--D-ALANYL-D-ALANINE LIGASE"/>
    <property type="match status" value="1"/>
</dbReference>
<dbReference type="InterPro" id="IPR013221">
    <property type="entry name" value="Mur_ligase_cen"/>
</dbReference>
<dbReference type="Pfam" id="PF08245">
    <property type="entry name" value="Mur_ligase_M"/>
    <property type="match status" value="1"/>
</dbReference>
<dbReference type="Pfam" id="PF02875">
    <property type="entry name" value="Mur_ligase_C"/>
    <property type="match status" value="1"/>
</dbReference>
<dbReference type="InterPro" id="IPR051046">
    <property type="entry name" value="MurCDEF_CellWall_CoF430Synth"/>
</dbReference>
<evidence type="ECO:0000259" key="6">
    <source>
        <dbReference type="Pfam" id="PF08245"/>
    </source>
</evidence>
<dbReference type="Gene3D" id="3.90.190.20">
    <property type="entry name" value="Mur ligase, C-terminal domain"/>
    <property type="match status" value="1"/>
</dbReference>
<accession>A0A1F5NUR0</accession>
<dbReference type="Proteomes" id="UP000178892">
    <property type="component" value="Unassembled WGS sequence"/>
</dbReference>
<dbReference type="InterPro" id="IPR004101">
    <property type="entry name" value="Mur_ligase_C"/>
</dbReference>
<keyword evidence="3" id="KW-0067">ATP-binding</keyword>
<reference evidence="7 8" key="1">
    <citation type="journal article" date="2016" name="Nat. Commun.">
        <title>Thousands of microbial genomes shed light on interconnected biogeochemical processes in an aquifer system.</title>
        <authorList>
            <person name="Anantharaman K."/>
            <person name="Brown C.T."/>
            <person name="Hug L.A."/>
            <person name="Sharon I."/>
            <person name="Castelle C.J."/>
            <person name="Probst A.J."/>
            <person name="Thomas B.C."/>
            <person name="Singh A."/>
            <person name="Wilkins M.J."/>
            <person name="Karaoz U."/>
            <person name="Brodie E.L."/>
            <person name="Williams K.H."/>
            <person name="Hubbard S.S."/>
            <person name="Banfield J.F."/>
        </authorList>
    </citation>
    <scope>NUCLEOTIDE SEQUENCE [LARGE SCALE GENOMIC DNA]</scope>
</reference>
<feature type="domain" description="Mur ligase C-terminal" evidence="5">
    <location>
        <begin position="315"/>
        <end position="437"/>
    </location>
</feature>
<dbReference type="SUPFAM" id="SSF53623">
    <property type="entry name" value="MurD-like peptide ligases, catalytic domain"/>
    <property type="match status" value="1"/>
</dbReference>
<keyword evidence="2" id="KW-0547">Nucleotide-binding</keyword>
<dbReference type="GO" id="GO:0005524">
    <property type="term" value="F:ATP binding"/>
    <property type="evidence" value="ECO:0007669"/>
    <property type="project" value="UniProtKB-KW"/>
</dbReference>
<evidence type="ECO:0000256" key="1">
    <source>
        <dbReference type="ARBA" id="ARBA00022598"/>
    </source>
</evidence>
<name>A0A1F5NUR0_9BACT</name>
<comment type="caution">
    <text evidence="7">The sequence shown here is derived from an EMBL/GenBank/DDBJ whole genome shotgun (WGS) entry which is preliminary data.</text>
</comment>
<dbReference type="GO" id="GO:0016881">
    <property type="term" value="F:acid-amino acid ligase activity"/>
    <property type="evidence" value="ECO:0007669"/>
    <property type="project" value="InterPro"/>
</dbReference>
<keyword evidence="4" id="KW-1133">Transmembrane helix</keyword>
<keyword evidence="1" id="KW-0436">Ligase</keyword>
<evidence type="ECO:0000256" key="3">
    <source>
        <dbReference type="ARBA" id="ARBA00022840"/>
    </source>
</evidence>
<evidence type="ECO:0000313" key="7">
    <source>
        <dbReference type="EMBL" id="OGE81405.1"/>
    </source>
</evidence>
<evidence type="ECO:0008006" key="9">
    <source>
        <dbReference type="Google" id="ProtNLM"/>
    </source>
</evidence>
<dbReference type="Gene3D" id="3.40.1190.10">
    <property type="entry name" value="Mur-like, catalytic domain"/>
    <property type="match status" value="1"/>
</dbReference>
<evidence type="ECO:0000259" key="5">
    <source>
        <dbReference type="Pfam" id="PF02875"/>
    </source>
</evidence>
<evidence type="ECO:0000256" key="2">
    <source>
        <dbReference type="ARBA" id="ARBA00022741"/>
    </source>
</evidence>
<dbReference type="InterPro" id="IPR036615">
    <property type="entry name" value="Mur_ligase_C_dom_sf"/>
</dbReference>
<dbReference type="AlphaFoldDB" id="A0A1F5NUR0"/>
<dbReference type="STRING" id="1817825.A2720_02595"/>
<dbReference type="PANTHER" id="PTHR43024:SF1">
    <property type="entry name" value="UDP-N-ACETYLMURAMOYL-TRIPEPTIDE--D-ALANYL-D-ALANINE LIGASE"/>
    <property type="match status" value="1"/>
</dbReference>
<feature type="transmembrane region" description="Helical" evidence="4">
    <location>
        <begin position="69"/>
        <end position="98"/>
    </location>
</feature>
<organism evidence="7 8">
    <name type="scientific">Candidatus Doudnabacteria bacterium RIFCSPHIGHO2_01_FULL_46_24</name>
    <dbReference type="NCBI Taxonomy" id="1817825"/>
    <lineage>
        <taxon>Bacteria</taxon>
        <taxon>Candidatus Doudnaibacteriota</taxon>
    </lineage>
</organism>
<keyword evidence="4" id="KW-0812">Transmembrane</keyword>
<dbReference type="SUPFAM" id="SSF53244">
    <property type="entry name" value="MurD-like peptide ligases, peptide-binding domain"/>
    <property type="match status" value="1"/>
</dbReference>
<dbReference type="InterPro" id="IPR036565">
    <property type="entry name" value="Mur-like_cat_sf"/>
</dbReference>
<keyword evidence="4" id="KW-0472">Membrane</keyword>
<sequence length="446" mass="49948">MTRWPILHQLYFLQLNNYSLLRYWKGVFKVKQAPRKKIVWTPKALAILTLSILFAATVAYFEALFTGPWFVVAFLFLWLIWANLLAPIFLSLSVLILFPLDFAIKHYIVAQARTKMRTLPKLKIIGITGSFGKTTMKESLSAVLSQRFKVLTTPENINTPLGISRLILDKLDGDIELFVVEMGAYKRGDIFQLCAIAQPDIVLLTGINEAHLELFGGIKNTIAAKFEIVVNSKSQALVVLNSDSELIKQNYQKYLGERPVFWYSKELQMLPNVKMPLLGSYAWGVVNACVIIAKELGLSELEIRDGIGKIKQIPHRLQILPNSNGVVVIDDSYNGNPDGAAEAIKVLAGFQDKRKIYVTPGLVEMGSRTEAVHKEIGKQLAHAADVVILIKNSATPFIEQGLLQEGFKSENIKWFGSAHLAHNAIKSIVKPGDVILFQNDWPENYT</sequence>
<dbReference type="EMBL" id="MFEL01000008">
    <property type="protein sequence ID" value="OGE81405.1"/>
    <property type="molecule type" value="Genomic_DNA"/>
</dbReference>
<proteinExistence type="predicted"/>
<evidence type="ECO:0000313" key="8">
    <source>
        <dbReference type="Proteomes" id="UP000178892"/>
    </source>
</evidence>
<protein>
    <recommendedName>
        <fullName evidence="9">Mur ligase central domain-containing protein</fullName>
    </recommendedName>
</protein>
<feature type="domain" description="Mur ligase central" evidence="6">
    <location>
        <begin position="127"/>
        <end position="250"/>
    </location>
</feature>